<dbReference type="PANTHER" id="PTHR11188">
    <property type="entry name" value="ARRESTIN DOMAIN CONTAINING PROTEIN"/>
    <property type="match status" value="1"/>
</dbReference>
<proteinExistence type="predicted"/>
<comment type="caution">
    <text evidence="2">The sequence shown here is derived from an EMBL/GenBank/DDBJ whole genome shotgun (WGS) entry which is preliminary data.</text>
</comment>
<dbReference type="InterPro" id="IPR014756">
    <property type="entry name" value="Ig_E-set"/>
</dbReference>
<dbReference type="EMBL" id="JASJQH010007390">
    <property type="protein sequence ID" value="KAK9709721.1"/>
    <property type="molecule type" value="Genomic_DNA"/>
</dbReference>
<sequence length="331" mass="37344">MPVRSKNTLQVLLSNDTLTLRGSPEESAGCILTGTVILNVVEPLKVKSLRLTFLGTVMVDANDGDSRKELVLTKKQWVFLDPNSATYWLKPNQYKYDFGIVLSGDFPESVYVRHGFVNYKVIAVAERPGLHFNLKAQRVVDIKRAILHPADSWITPHPTMTNWENRLYLSISVPTSSFIIGKDLPFSLMVTPLEPKITIARVKGLLREVVTYTIHDQQAPLTRYYGLSITYLNCPDDQSSEWELHGTLTIPRRASHFCNTGFIRVSHQLLLEHLVIDAKRMSKVVCMVLPVTLQSSIHHELAQSPPSYLDYHELPALEASILPPPYDSSKL</sequence>
<dbReference type="Gene3D" id="2.60.40.640">
    <property type="match status" value="1"/>
</dbReference>
<dbReference type="SUPFAM" id="SSF81296">
    <property type="entry name" value="E set domains"/>
    <property type="match status" value="1"/>
</dbReference>
<name>A0ABR2VYV0_9FUNG</name>
<feature type="domain" description="Arrestin C-terminal-like" evidence="1">
    <location>
        <begin position="163"/>
        <end position="298"/>
    </location>
</feature>
<dbReference type="InterPro" id="IPR050357">
    <property type="entry name" value="Arrestin_domain-protein"/>
</dbReference>
<dbReference type="Pfam" id="PF02752">
    <property type="entry name" value="Arrestin_C"/>
    <property type="match status" value="1"/>
</dbReference>
<evidence type="ECO:0000313" key="2">
    <source>
        <dbReference type="EMBL" id="KAK9709721.1"/>
    </source>
</evidence>
<keyword evidence="3" id="KW-1185">Reference proteome</keyword>
<evidence type="ECO:0000313" key="3">
    <source>
        <dbReference type="Proteomes" id="UP001479436"/>
    </source>
</evidence>
<dbReference type="InterPro" id="IPR011021">
    <property type="entry name" value="Arrestin-like_N"/>
</dbReference>
<evidence type="ECO:0000259" key="1">
    <source>
        <dbReference type="SMART" id="SM01017"/>
    </source>
</evidence>
<protein>
    <recommendedName>
        <fullName evidence="1">Arrestin C-terminal-like domain-containing protein</fullName>
    </recommendedName>
</protein>
<dbReference type="PANTHER" id="PTHR11188:SF17">
    <property type="entry name" value="FI21816P1"/>
    <property type="match status" value="1"/>
</dbReference>
<accession>A0ABR2VYV0</accession>
<organism evidence="2 3">
    <name type="scientific">Basidiobolus ranarum</name>
    <dbReference type="NCBI Taxonomy" id="34480"/>
    <lineage>
        <taxon>Eukaryota</taxon>
        <taxon>Fungi</taxon>
        <taxon>Fungi incertae sedis</taxon>
        <taxon>Zoopagomycota</taxon>
        <taxon>Entomophthoromycotina</taxon>
        <taxon>Basidiobolomycetes</taxon>
        <taxon>Basidiobolales</taxon>
        <taxon>Basidiobolaceae</taxon>
        <taxon>Basidiobolus</taxon>
    </lineage>
</organism>
<reference evidence="2 3" key="1">
    <citation type="submission" date="2023-04" db="EMBL/GenBank/DDBJ databases">
        <title>Genome of Basidiobolus ranarum AG-B5.</title>
        <authorList>
            <person name="Stajich J.E."/>
            <person name="Carter-House D."/>
            <person name="Gryganskyi A."/>
        </authorList>
    </citation>
    <scope>NUCLEOTIDE SEQUENCE [LARGE SCALE GENOMIC DNA]</scope>
    <source>
        <strain evidence="2 3">AG-B5</strain>
    </source>
</reference>
<dbReference type="Proteomes" id="UP001479436">
    <property type="component" value="Unassembled WGS sequence"/>
</dbReference>
<dbReference type="SMART" id="SM01017">
    <property type="entry name" value="Arrestin_C"/>
    <property type="match status" value="1"/>
</dbReference>
<dbReference type="Pfam" id="PF00339">
    <property type="entry name" value="Arrestin_N"/>
    <property type="match status" value="1"/>
</dbReference>
<dbReference type="InterPro" id="IPR011022">
    <property type="entry name" value="Arrestin_C-like"/>
</dbReference>
<dbReference type="InterPro" id="IPR014752">
    <property type="entry name" value="Arrestin-like_C"/>
</dbReference>
<gene>
    <name evidence="2" type="ORF">K7432_008857</name>
</gene>